<keyword evidence="4" id="KW-1185">Reference proteome</keyword>
<comment type="caution">
    <text evidence="3">The sequence shown here is derived from an EMBL/GenBank/DDBJ whole genome shotgun (WGS) entry which is preliminary data.</text>
</comment>
<proteinExistence type="predicted"/>
<protein>
    <submittedName>
        <fullName evidence="3">Uncharacterized protein</fullName>
    </submittedName>
</protein>
<feature type="transmembrane region" description="Helical" evidence="2">
    <location>
        <begin position="12"/>
        <end position="31"/>
    </location>
</feature>
<feature type="compositionally biased region" description="Polar residues" evidence="1">
    <location>
        <begin position="237"/>
        <end position="246"/>
    </location>
</feature>
<evidence type="ECO:0000313" key="4">
    <source>
        <dbReference type="Proteomes" id="UP000310189"/>
    </source>
</evidence>
<reference evidence="3 4" key="1">
    <citation type="submission" date="2019-03" db="EMBL/GenBank/DDBJ databases">
        <title>Sequencing 23 genomes of Wallemia ichthyophaga.</title>
        <authorList>
            <person name="Gostincar C."/>
        </authorList>
    </citation>
    <scope>NUCLEOTIDE SEQUENCE [LARGE SCALE GENOMIC DNA]</scope>
    <source>
        <strain evidence="3 4">EXF-5753</strain>
    </source>
</reference>
<evidence type="ECO:0000313" key="3">
    <source>
        <dbReference type="EMBL" id="TIA93653.1"/>
    </source>
</evidence>
<keyword evidence="2" id="KW-0812">Transmembrane</keyword>
<gene>
    <name evidence="3" type="ORF">E3P99_00084</name>
</gene>
<organism evidence="3 4">
    <name type="scientific">Wallemia hederae</name>
    <dbReference type="NCBI Taxonomy" id="1540922"/>
    <lineage>
        <taxon>Eukaryota</taxon>
        <taxon>Fungi</taxon>
        <taxon>Dikarya</taxon>
        <taxon>Basidiomycota</taxon>
        <taxon>Wallemiomycotina</taxon>
        <taxon>Wallemiomycetes</taxon>
        <taxon>Wallemiales</taxon>
        <taxon>Wallemiaceae</taxon>
        <taxon>Wallemia</taxon>
    </lineage>
</organism>
<feature type="transmembrane region" description="Helical" evidence="2">
    <location>
        <begin position="67"/>
        <end position="85"/>
    </location>
</feature>
<evidence type="ECO:0000256" key="1">
    <source>
        <dbReference type="SAM" id="MobiDB-lite"/>
    </source>
</evidence>
<dbReference type="OrthoDB" id="3357023at2759"/>
<accession>A0A4V4LUF0</accession>
<keyword evidence="2" id="KW-0472">Membrane</keyword>
<keyword evidence="2" id="KW-1133">Transmembrane helix</keyword>
<feature type="transmembrane region" description="Helical" evidence="2">
    <location>
        <begin position="97"/>
        <end position="118"/>
    </location>
</feature>
<feature type="transmembrane region" description="Helical" evidence="2">
    <location>
        <begin position="130"/>
        <end position="150"/>
    </location>
</feature>
<evidence type="ECO:0000256" key="2">
    <source>
        <dbReference type="SAM" id="Phobius"/>
    </source>
</evidence>
<feature type="region of interest" description="Disordered" evidence="1">
    <location>
        <begin position="234"/>
        <end position="297"/>
    </location>
</feature>
<sequence>MIWQGPIRFILNIIRLSTISILVMVAVTQVIETVEQSERTENWTNDIHGENGYVKDFDIPTHFMGPVWSLLTHLTLFTQCFILVLAELYDKVYDKHIPLLGSNYGLLFAALWQLAIAFTGLSHHQVRKSALVGLYALAIVACINLLLGLVGTKVKDARSLSTIDAWCSVLPPPFSWIAQLVARCSKSRRVSREIRDQTRWSFVSPSDTSSKTRKGSAGVLKGIEKMYDRYSARKEPFSSNGSSRSETPLPRYSDDKTNPFNPHAHAQHHHRPDSADQTSLSSKRSVKFSERPTSIIP</sequence>
<dbReference type="EMBL" id="SPNW01000001">
    <property type="protein sequence ID" value="TIA93653.1"/>
    <property type="molecule type" value="Genomic_DNA"/>
</dbReference>
<dbReference type="AlphaFoldDB" id="A0A4V4LUF0"/>
<dbReference type="Proteomes" id="UP000310189">
    <property type="component" value="Unassembled WGS sequence"/>
</dbReference>
<name>A0A4V4LUF0_9BASI</name>